<proteinExistence type="predicted"/>
<dbReference type="OrthoDB" id="9790372at2"/>
<dbReference type="PANTHER" id="PTHR34374">
    <property type="entry name" value="LARGE RIBOSOMAL RNA SUBUNIT ACCUMULATION PROTEIN YCED HOMOLOG 1, CHLOROPLASTIC"/>
    <property type="match status" value="1"/>
</dbReference>
<dbReference type="InterPro" id="IPR003772">
    <property type="entry name" value="YceD"/>
</dbReference>
<dbReference type="Proteomes" id="UP000198625">
    <property type="component" value="Unassembled WGS sequence"/>
</dbReference>
<keyword evidence="2" id="KW-1185">Reference proteome</keyword>
<dbReference type="EMBL" id="FNQE01000015">
    <property type="protein sequence ID" value="SDZ02004.1"/>
    <property type="molecule type" value="Genomic_DNA"/>
</dbReference>
<dbReference type="Pfam" id="PF02620">
    <property type="entry name" value="YceD"/>
    <property type="match status" value="1"/>
</dbReference>
<evidence type="ECO:0008006" key="3">
    <source>
        <dbReference type="Google" id="ProtNLM"/>
    </source>
</evidence>
<accession>A0A1H3PLF5</accession>
<protein>
    <recommendedName>
        <fullName evidence="3">DUF177 domain-containing protein</fullName>
    </recommendedName>
</protein>
<organism evidence="1 2">
    <name type="scientific">Proteiniborus ethanoligenes</name>
    <dbReference type="NCBI Taxonomy" id="415015"/>
    <lineage>
        <taxon>Bacteria</taxon>
        <taxon>Bacillati</taxon>
        <taxon>Bacillota</taxon>
        <taxon>Clostridia</taxon>
        <taxon>Eubacteriales</taxon>
        <taxon>Proteiniborus</taxon>
    </lineage>
</organism>
<dbReference type="AlphaFoldDB" id="A0A1H3PLF5"/>
<dbReference type="STRING" id="415015.SAMN05660462_01549"/>
<gene>
    <name evidence="1" type="ORF">SAMN05660462_01549</name>
</gene>
<name>A0A1H3PLF5_9FIRM</name>
<dbReference type="RefSeq" id="WP_091729473.1">
    <property type="nucleotide sequence ID" value="NZ_FNQE01000015.1"/>
</dbReference>
<dbReference type="PANTHER" id="PTHR34374:SF1">
    <property type="entry name" value="LARGE RIBOSOMAL RNA SUBUNIT ACCUMULATION PROTEIN YCED HOMOLOG 1, CHLOROPLASTIC"/>
    <property type="match status" value="1"/>
</dbReference>
<reference evidence="1 2" key="1">
    <citation type="submission" date="2016-10" db="EMBL/GenBank/DDBJ databases">
        <authorList>
            <person name="de Groot N.N."/>
        </authorList>
    </citation>
    <scope>NUCLEOTIDE SEQUENCE [LARGE SCALE GENOMIC DNA]</scope>
    <source>
        <strain evidence="1 2">DSM 21650</strain>
    </source>
</reference>
<evidence type="ECO:0000313" key="2">
    <source>
        <dbReference type="Proteomes" id="UP000198625"/>
    </source>
</evidence>
<sequence length="169" mass="19536">MKIDLSRLLDRAVYKIDFEQDVELTKISTNLRELELVDLVNIKGSVYSTEESLYLSAMVSYEYYENCARCLEKFVNRVETVLSGRLMENSKSHDEIDDDELIIYYENNELDLKEQILTSIILSLPMKSVCNDNCRGLCLVCGRDLNKGNCDCNIQEIDPRLAKLKDLFD</sequence>
<evidence type="ECO:0000313" key="1">
    <source>
        <dbReference type="EMBL" id="SDZ02004.1"/>
    </source>
</evidence>